<proteinExistence type="predicted"/>
<dbReference type="Proteomes" id="UP000053676">
    <property type="component" value="Unassembled WGS sequence"/>
</dbReference>
<accession>W2TZL5</accession>
<sequence length="126" mass="14735">MDCGLWCVFSERRRHVERLWRRRLLVTSDERRARRSCDKAVIPYLDLDIVDLQHLGSTGFIPRTLMLEREFSASFVVSGVISETYNKQHLVVICAHIFGTLRGWQFRVSESGSTCGYDLYVHRELN</sequence>
<reference evidence="2" key="1">
    <citation type="journal article" date="2014" name="Nat. Genet.">
        <title>Genome of the human hookworm Necator americanus.</title>
        <authorList>
            <person name="Tang Y.T."/>
            <person name="Gao X."/>
            <person name="Rosa B.A."/>
            <person name="Abubucker S."/>
            <person name="Hallsworth-Pepin K."/>
            <person name="Martin J."/>
            <person name="Tyagi R."/>
            <person name="Heizer E."/>
            <person name="Zhang X."/>
            <person name="Bhonagiri-Palsikar V."/>
            <person name="Minx P."/>
            <person name="Warren W.C."/>
            <person name="Wang Q."/>
            <person name="Zhan B."/>
            <person name="Hotez P.J."/>
            <person name="Sternberg P.W."/>
            <person name="Dougall A."/>
            <person name="Gaze S.T."/>
            <person name="Mulvenna J."/>
            <person name="Sotillo J."/>
            <person name="Ranganathan S."/>
            <person name="Rabelo E.M."/>
            <person name="Wilson R.K."/>
            <person name="Felgner P.L."/>
            <person name="Bethony J."/>
            <person name="Hawdon J.M."/>
            <person name="Gasser R.B."/>
            <person name="Loukas A."/>
            <person name="Mitreva M."/>
        </authorList>
    </citation>
    <scope>NUCLEOTIDE SEQUENCE [LARGE SCALE GENOMIC DNA]</scope>
</reference>
<dbReference type="KEGG" id="nai:NECAME_05920"/>
<evidence type="ECO:0000313" key="2">
    <source>
        <dbReference type="Proteomes" id="UP000053676"/>
    </source>
</evidence>
<organism evidence="1 2">
    <name type="scientific">Necator americanus</name>
    <name type="common">Human hookworm</name>
    <dbReference type="NCBI Taxonomy" id="51031"/>
    <lineage>
        <taxon>Eukaryota</taxon>
        <taxon>Metazoa</taxon>
        <taxon>Ecdysozoa</taxon>
        <taxon>Nematoda</taxon>
        <taxon>Chromadorea</taxon>
        <taxon>Rhabditida</taxon>
        <taxon>Rhabditina</taxon>
        <taxon>Rhabditomorpha</taxon>
        <taxon>Strongyloidea</taxon>
        <taxon>Ancylostomatidae</taxon>
        <taxon>Bunostominae</taxon>
        <taxon>Necator</taxon>
    </lineage>
</organism>
<dbReference type="AlphaFoldDB" id="W2TZL5"/>
<keyword evidence="2" id="KW-1185">Reference proteome</keyword>
<name>W2TZL5_NECAM</name>
<evidence type="ECO:0000313" key="1">
    <source>
        <dbReference type="EMBL" id="ETN86516.1"/>
    </source>
</evidence>
<dbReference type="EMBL" id="KI657535">
    <property type="protein sequence ID" value="ETN86516.1"/>
    <property type="molecule type" value="Genomic_DNA"/>
</dbReference>
<dbReference type="STRING" id="51031.W2TZL5"/>
<protein>
    <submittedName>
        <fullName evidence="1">Uncharacterized protein</fullName>
    </submittedName>
</protein>
<gene>
    <name evidence="1" type="ORF">NECAME_05920</name>
</gene>